<proteinExistence type="predicted"/>
<organism evidence="7 8">
    <name type="scientific">Mizuhopecten yessoensis</name>
    <name type="common">Japanese scallop</name>
    <name type="synonym">Patinopecten yessoensis</name>
    <dbReference type="NCBI Taxonomy" id="6573"/>
    <lineage>
        <taxon>Eukaryota</taxon>
        <taxon>Metazoa</taxon>
        <taxon>Spiralia</taxon>
        <taxon>Lophotrochozoa</taxon>
        <taxon>Mollusca</taxon>
        <taxon>Bivalvia</taxon>
        <taxon>Autobranchia</taxon>
        <taxon>Pteriomorphia</taxon>
        <taxon>Pectinida</taxon>
        <taxon>Pectinoidea</taxon>
        <taxon>Pectinidae</taxon>
        <taxon>Mizuhopecten</taxon>
    </lineage>
</organism>
<evidence type="ECO:0000256" key="1">
    <source>
        <dbReference type="ARBA" id="ARBA00022729"/>
    </source>
</evidence>
<feature type="domain" description="Calx-beta" evidence="6">
    <location>
        <begin position="88"/>
        <end position="183"/>
    </location>
</feature>
<keyword evidence="8" id="KW-1185">Reference proteome</keyword>
<dbReference type="SUPFAM" id="SSF57184">
    <property type="entry name" value="Growth factor receptor domain"/>
    <property type="match status" value="1"/>
</dbReference>
<dbReference type="OrthoDB" id="409374at2759"/>
<keyword evidence="1 5" id="KW-0732">Signal</keyword>
<name>A0A210PW51_MIZYE</name>
<feature type="signal peptide" evidence="5">
    <location>
        <begin position="1"/>
        <end position="25"/>
    </location>
</feature>
<dbReference type="InterPro" id="IPR051171">
    <property type="entry name" value="CaCA"/>
</dbReference>
<evidence type="ECO:0000256" key="5">
    <source>
        <dbReference type="SAM" id="SignalP"/>
    </source>
</evidence>
<dbReference type="InterPro" id="IPR038081">
    <property type="entry name" value="CalX-like_sf"/>
</dbReference>
<keyword evidence="4" id="KW-0406">Ion transport</keyword>
<dbReference type="EMBL" id="NEDP02005453">
    <property type="protein sequence ID" value="OWF40718.1"/>
    <property type="molecule type" value="Genomic_DNA"/>
</dbReference>
<evidence type="ECO:0000313" key="8">
    <source>
        <dbReference type="Proteomes" id="UP000242188"/>
    </source>
</evidence>
<protein>
    <submittedName>
        <fullName evidence="7">G-protein coupled receptor 98</fullName>
    </submittedName>
</protein>
<keyword evidence="3" id="KW-0106">Calcium</keyword>
<gene>
    <name evidence="7" type="ORF">KP79_PYT18120</name>
</gene>
<evidence type="ECO:0000259" key="6">
    <source>
        <dbReference type="SMART" id="SM00237"/>
    </source>
</evidence>
<evidence type="ECO:0000256" key="3">
    <source>
        <dbReference type="ARBA" id="ARBA00022837"/>
    </source>
</evidence>
<dbReference type="SMART" id="SM00237">
    <property type="entry name" value="Calx_beta"/>
    <property type="match status" value="1"/>
</dbReference>
<dbReference type="PANTHER" id="PTHR11878:SF65">
    <property type="entry name" value="NA_CA-EXCHANGE PROTEIN, ISOFORM G"/>
    <property type="match status" value="1"/>
</dbReference>
<dbReference type="Proteomes" id="UP000242188">
    <property type="component" value="Unassembled WGS sequence"/>
</dbReference>
<dbReference type="Pfam" id="PF03160">
    <property type="entry name" value="Calx-beta"/>
    <property type="match status" value="1"/>
</dbReference>
<comment type="caution">
    <text evidence="7">The sequence shown here is derived from an EMBL/GenBank/DDBJ whole genome shotgun (WGS) entry which is preliminary data.</text>
</comment>
<sequence length="250" mass="27183">MFHSIPTLGFCFTLCVLSLFGTTQGTYPIRCCSGSTLINRRCVCNPGYHGDSAHRCVEPCWKKCKANTICNKNTFKCSCKPGFVGNPYGGCILKATFQFARSSYVVKESAGVVKLQVDRISGGLHKVIMYWKSTSITARLNSDYRGASGSVTFGVGEKWKFIQIPIVNDQIYERIETFKVTLTSASAGGAIGTRSVTTVTITDDDLPCGGKCKNYRFSVCNEATNKCVCIKNYYGDPYHGGCRCGGGGGY</sequence>
<dbReference type="GO" id="GO:0007154">
    <property type="term" value="P:cell communication"/>
    <property type="evidence" value="ECO:0007669"/>
    <property type="project" value="InterPro"/>
</dbReference>
<keyword evidence="2" id="KW-0677">Repeat</keyword>
<dbReference type="Gene3D" id="2.10.25.10">
    <property type="entry name" value="Laminin"/>
    <property type="match status" value="1"/>
</dbReference>
<evidence type="ECO:0000256" key="2">
    <source>
        <dbReference type="ARBA" id="ARBA00022737"/>
    </source>
</evidence>
<dbReference type="GO" id="GO:0030001">
    <property type="term" value="P:metal ion transport"/>
    <property type="evidence" value="ECO:0007669"/>
    <property type="project" value="TreeGrafter"/>
</dbReference>
<dbReference type="InterPro" id="IPR009030">
    <property type="entry name" value="Growth_fac_rcpt_cys_sf"/>
</dbReference>
<evidence type="ECO:0000313" key="7">
    <source>
        <dbReference type="EMBL" id="OWF40718.1"/>
    </source>
</evidence>
<dbReference type="SUPFAM" id="SSF141072">
    <property type="entry name" value="CalX-like"/>
    <property type="match status" value="1"/>
</dbReference>
<reference evidence="7 8" key="1">
    <citation type="journal article" date="2017" name="Nat. Ecol. Evol.">
        <title>Scallop genome provides insights into evolution of bilaterian karyotype and development.</title>
        <authorList>
            <person name="Wang S."/>
            <person name="Zhang J."/>
            <person name="Jiao W."/>
            <person name="Li J."/>
            <person name="Xun X."/>
            <person name="Sun Y."/>
            <person name="Guo X."/>
            <person name="Huan P."/>
            <person name="Dong B."/>
            <person name="Zhang L."/>
            <person name="Hu X."/>
            <person name="Sun X."/>
            <person name="Wang J."/>
            <person name="Zhao C."/>
            <person name="Wang Y."/>
            <person name="Wang D."/>
            <person name="Huang X."/>
            <person name="Wang R."/>
            <person name="Lv J."/>
            <person name="Li Y."/>
            <person name="Zhang Z."/>
            <person name="Liu B."/>
            <person name="Lu W."/>
            <person name="Hui Y."/>
            <person name="Liang J."/>
            <person name="Zhou Z."/>
            <person name="Hou R."/>
            <person name="Li X."/>
            <person name="Liu Y."/>
            <person name="Li H."/>
            <person name="Ning X."/>
            <person name="Lin Y."/>
            <person name="Zhao L."/>
            <person name="Xing Q."/>
            <person name="Dou J."/>
            <person name="Li Y."/>
            <person name="Mao J."/>
            <person name="Guo H."/>
            <person name="Dou H."/>
            <person name="Li T."/>
            <person name="Mu C."/>
            <person name="Jiang W."/>
            <person name="Fu Q."/>
            <person name="Fu X."/>
            <person name="Miao Y."/>
            <person name="Liu J."/>
            <person name="Yu Q."/>
            <person name="Li R."/>
            <person name="Liao H."/>
            <person name="Li X."/>
            <person name="Kong Y."/>
            <person name="Jiang Z."/>
            <person name="Chourrout D."/>
            <person name="Li R."/>
            <person name="Bao Z."/>
        </authorList>
    </citation>
    <scope>NUCLEOTIDE SEQUENCE [LARGE SCALE GENOMIC DNA]</scope>
    <source>
        <strain evidence="7 8">PY_sf001</strain>
    </source>
</reference>
<accession>A0A210PW51</accession>
<dbReference type="InterPro" id="IPR003644">
    <property type="entry name" value="Calx_beta"/>
</dbReference>
<dbReference type="PANTHER" id="PTHR11878">
    <property type="entry name" value="SODIUM/CALCIUM EXCHANGER"/>
    <property type="match status" value="1"/>
</dbReference>
<keyword evidence="7" id="KW-0675">Receptor</keyword>
<dbReference type="Gene3D" id="2.60.40.2030">
    <property type="match status" value="1"/>
</dbReference>
<dbReference type="GO" id="GO:0016020">
    <property type="term" value="C:membrane"/>
    <property type="evidence" value="ECO:0007669"/>
    <property type="project" value="InterPro"/>
</dbReference>
<dbReference type="AlphaFoldDB" id="A0A210PW51"/>
<feature type="chain" id="PRO_5013256312" evidence="5">
    <location>
        <begin position="26"/>
        <end position="250"/>
    </location>
</feature>
<evidence type="ECO:0000256" key="4">
    <source>
        <dbReference type="ARBA" id="ARBA00023065"/>
    </source>
</evidence>
<keyword evidence="4" id="KW-0813">Transport</keyword>